<dbReference type="OrthoDB" id="430293at2759"/>
<dbReference type="InterPro" id="IPR035437">
    <property type="entry name" value="SNase_OB-fold_sf"/>
</dbReference>
<name>N1PNK0_DOTSN</name>
<comment type="subcellular location">
    <subcellularLocation>
        <location evidence="1">Membrane</location>
        <topology evidence="1">Single-pass membrane protein</topology>
    </subcellularLocation>
    <subcellularLocation>
        <location evidence="2">Mitochondrion</location>
    </subcellularLocation>
</comment>
<dbReference type="EMBL" id="KB446539">
    <property type="protein sequence ID" value="EME43965.1"/>
    <property type="molecule type" value="Genomic_DNA"/>
</dbReference>
<keyword evidence="6" id="KW-0812">Transmembrane</keyword>
<dbReference type="GO" id="GO:0016787">
    <property type="term" value="F:hydrolase activity"/>
    <property type="evidence" value="ECO:0007669"/>
    <property type="project" value="UniProtKB-KW"/>
</dbReference>
<evidence type="ECO:0000256" key="8">
    <source>
        <dbReference type="ARBA" id="ARBA00022723"/>
    </source>
</evidence>
<keyword evidence="14" id="KW-0472">Membrane</keyword>
<evidence type="ECO:0000259" key="15">
    <source>
        <dbReference type="PROSITE" id="PS50830"/>
    </source>
</evidence>
<evidence type="ECO:0000256" key="2">
    <source>
        <dbReference type="ARBA" id="ARBA00004173"/>
    </source>
</evidence>
<evidence type="ECO:0000256" key="5">
    <source>
        <dbReference type="ARBA" id="ARBA00014651"/>
    </source>
</evidence>
<keyword evidence="17" id="KW-1185">Reference proteome</keyword>
<comment type="similarity">
    <text evidence="3">Belongs to the LCL3 family.</text>
</comment>
<dbReference type="Pfam" id="PF00565">
    <property type="entry name" value="SNase"/>
    <property type="match status" value="1"/>
</dbReference>
<dbReference type="GO" id="GO:0005739">
    <property type="term" value="C:mitochondrion"/>
    <property type="evidence" value="ECO:0007669"/>
    <property type="project" value="UniProtKB-SubCell"/>
</dbReference>
<reference evidence="17" key="1">
    <citation type="journal article" date="2012" name="PLoS Genet.">
        <title>The genomes of the fungal plant pathogens Cladosporium fulvum and Dothistroma septosporum reveal adaptation to different hosts and lifestyles but also signatures of common ancestry.</title>
        <authorList>
            <person name="de Wit P.J.G.M."/>
            <person name="van der Burgt A."/>
            <person name="Oekmen B."/>
            <person name="Stergiopoulos I."/>
            <person name="Abd-Elsalam K.A."/>
            <person name="Aerts A.L."/>
            <person name="Bahkali A.H."/>
            <person name="Beenen H.G."/>
            <person name="Chettri P."/>
            <person name="Cox M.P."/>
            <person name="Datema E."/>
            <person name="de Vries R.P."/>
            <person name="Dhillon B."/>
            <person name="Ganley A.R."/>
            <person name="Griffiths S.A."/>
            <person name="Guo Y."/>
            <person name="Hamelin R.C."/>
            <person name="Henrissat B."/>
            <person name="Kabir M.S."/>
            <person name="Jashni M.K."/>
            <person name="Kema G."/>
            <person name="Klaubauf S."/>
            <person name="Lapidus A."/>
            <person name="Levasseur A."/>
            <person name="Lindquist E."/>
            <person name="Mehrabi R."/>
            <person name="Ohm R.A."/>
            <person name="Owen T.J."/>
            <person name="Salamov A."/>
            <person name="Schwelm A."/>
            <person name="Schijlen E."/>
            <person name="Sun H."/>
            <person name="van den Burg H.A."/>
            <person name="van Ham R.C.H.J."/>
            <person name="Zhang S."/>
            <person name="Goodwin S.B."/>
            <person name="Grigoriev I.V."/>
            <person name="Collemare J."/>
            <person name="Bradshaw R.E."/>
        </authorList>
    </citation>
    <scope>NUCLEOTIDE SEQUENCE [LARGE SCALE GENOMIC DNA]</scope>
    <source>
        <strain evidence="17">NZE10 / CBS 128990</strain>
    </source>
</reference>
<organism evidence="16 17">
    <name type="scientific">Dothistroma septosporum (strain NZE10 / CBS 128990)</name>
    <name type="common">Red band needle blight fungus</name>
    <name type="synonym">Mycosphaerella pini</name>
    <dbReference type="NCBI Taxonomy" id="675120"/>
    <lineage>
        <taxon>Eukaryota</taxon>
        <taxon>Fungi</taxon>
        <taxon>Dikarya</taxon>
        <taxon>Ascomycota</taxon>
        <taxon>Pezizomycotina</taxon>
        <taxon>Dothideomycetes</taxon>
        <taxon>Dothideomycetidae</taxon>
        <taxon>Mycosphaerellales</taxon>
        <taxon>Mycosphaerellaceae</taxon>
        <taxon>Dothistroma</taxon>
    </lineage>
</organism>
<evidence type="ECO:0000256" key="13">
    <source>
        <dbReference type="ARBA" id="ARBA00023128"/>
    </source>
</evidence>
<evidence type="ECO:0000256" key="10">
    <source>
        <dbReference type="ARBA" id="ARBA00022801"/>
    </source>
</evidence>
<dbReference type="AlphaFoldDB" id="N1PNK0"/>
<dbReference type="PANTHER" id="PTHR12302">
    <property type="entry name" value="EBNA2 BINDING PROTEIN P100"/>
    <property type="match status" value="1"/>
</dbReference>
<evidence type="ECO:0000256" key="7">
    <source>
        <dbReference type="ARBA" id="ARBA00022722"/>
    </source>
</evidence>
<dbReference type="GO" id="GO:0004519">
    <property type="term" value="F:endonuclease activity"/>
    <property type="evidence" value="ECO:0007669"/>
    <property type="project" value="UniProtKB-KW"/>
</dbReference>
<evidence type="ECO:0000313" key="16">
    <source>
        <dbReference type="EMBL" id="EME43965.1"/>
    </source>
</evidence>
<reference evidence="16 17" key="2">
    <citation type="journal article" date="2012" name="PLoS Pathog.">
        <title>Diverse lifestyles and strategies of plant pathogenesis encoded in the genomes of eighteen Dothideomycetes fungi.</title>
        <authorList>
            <person name="Ohm R.A."/>
            <person name="Feau N."/>
            <person name="Henrissat B."/>
            <person name="Schoch C.L."/>
            <person name="Horwitz B.A."/>
            <person name="Barry K.W."/>
            <person name="Condon B.J."/>
            <person name="Copeland A.C."/>
            <person name="Dhillon B."/>
            <person name="Glaser F."/>
            <person name="Hesse C.N."/>
            <person name="Kosti I."/>
            <person name="LaButti K."/>
            <person name="Lindquist E.A."/>
            <person name="Lucas S."/>
            <person name="Salamov A.A."/>
            <person name="Bradshaw R.E."/>
            <person name="Ciuffetti L."/>
            <person name="Hamelin R.C."/>
            <person name="Kema G.H.J."/>
            <person name="Lawrence C."/>
            <person name="Scott J.A."/>
            <person name="Spatafora J.W."/>
            <person name="Turgeon B.G."/>
            <person name="de Wit P.J.G.M."/>
            <person name="Zhong S."/>
            <person name="Goodwin S.B."/>
            <person name="Grigoriev I.V."/>
        </authorList>
    </citation>
    <scope>NUCLEOTIDE SEQUENCE [LARGE SCALE GENOMIC DNA]</scope>
    <source>
        <strain evidence="17">NZE10 / CBS 128990</strain>
    </source>
</reference>
<evidence type="ECO:0000313" key="17">
    <source>
        <dbReference type="Proteomes" id="UP000016933"/>
    </source>
</evidence>
<protein>
    <recommendedName>
        <fullName evidence="4">Probable endonuclease LCL3</fullName>
    </recommendedName>
    <alternativeName>
        <fullName evidence="5">Probable endonuclease lcl3</fullName>
    </alternativeName>
</protein>
<dbReference type="SMART" id="SM00318">
    <property type="entry name" value="SNc"/>
    <property type="match status" value="1"/>
</dbReference>
<dbReference type="SUPFAM" id="SSF50199">
    <property type="entry name" value="Staphylococcal nuclease"/>
    <property type="match status" value="1"/>
</dbReference>
<keyword evidence="13" id="KW-0496">Mitochondrion</keyword>
<keyword evidence="12" id="KW-1133">Transmembrane helix</keyword>
<gene>
    <name evidence="16" type="ORF">DOTSEDRAFT_171913</name>
</gene>
<keyword evidence="8" id="KW-0479">Metal-binding</keyword>
<evidence type="ECO:0000256" key="3">
    <source>
        <dbReference type="ARBA" id="ARBA00005435"/>
    </source>
</evidence>
<evidence type="ECO:0000256" key="12">
    <source>
        <dbReference type="ARBA" id="ARBA00022989"/>
    </source>
</evidence>
<keyword evidence="10" id="KW-0378">Hydrolase</keyword>
<dbReference type="Proteomes" id="UP000016933">
    <property type="component" value="Unassembled WGS sequence"/>
</dbReference>
<proteinExistence type="inferred from homology"/>
<dbReference type="GO" id="GO:0016020">
    <property type="term" value="C:membrane"/>
    <property type="evidence" value="ECO:0007669"/>
    <property type="project" value="UniProtKB-SubCell"/>
</dbReference>
<keyword evidence="7" id="KW-0540">Nuclease</keyword>
<keyword evidence="9" id="KW-0255">Endonuclease</keyword>
<feature type="domain" description="TNase-like" evidence="15">
    <location>
        <begin position="95"/>
        <end position="254"/>
    </location>
</feature>
<accession>N1PNK0</accession>
<sequence length="287" mass="32600">MSWISSLWAKEDSAKRSHVDDSQYKHDSTSSARTAWQNNTSIPAEEDNNYLLQLSPWVYAVTGGAATISAWRLRNRYLRRIPNVGYLLPHTLRKRTYFGYVTSVGDGDGFRLYHTPGGRLTGFSWLRNIPRKQKELKDQTLSIRIAGIDAPECAHFGNEGQPYGPEALAWLKAKVGGRFVRVLPHSKDQYQRIVATVWARKWGIWKTDVGLEMLKNGLATVYQAKTGAEYGGKEEQYRAAETRAKEKKVGMWQQPGLVNKMLFGSKNKHVETPREFKSRTAKAEHGK</sequence>
<dbReference type="PANTHER" id="PTHR12302:SF3">
    <property type="entry name" value="SERINE_THREONINE-PROTEIN KINASE 31"/>
    <property type="match status" value="1"/>
</dbReference>
<dbReference type="PROSITE" id="PS50830">
    <property type="entry name" value="TNASE_3"/>
    <property type="match status" value="1"/>
</dbReference>
<dbReference type="eggNOG" id="ENOG502S1U4">
    <property type="taxonomic scope" value="Eukaryota"/>
</dbReference>
<evidence type="ECO:0000256" key="1">
    <source>
        <dbReference type="ARBA" id="ARBA00004167"/>
    </source>
</evidence>
<keyword evidence="11" id="KW-0106">Calcium</keyword>
<evidence type="ECO:0000256" key="9">
    <source>
        <dbReference type="ARBA" id="ARBA00022759"/>
    </source>
</evidence>
<evidence type="ECO:0000256" key="4">
    <source>
        <dbReference type="ARBA" id="ARBA00013404"/>
    </source>
</evidence>
<evidence type="ECO:0000256" key="6">
    <source>
        <dbReference type="ARBA" id="ARBA00022692"/>
    </source>
</evidence>
<dbReference type="STRING" id="675120.N1PNK0"/>
<dbReference type="GO" id="GO:0046872">
    <property type="term" value="F:metal ion binding"/>
    <property type="evidence" value="ECO:0007669"/>
    <property type="project" value="UniProtKB-KW"/>
</dbReference>
<dbReference type="FunFam" id="2.40.50.90:FF:000029">
    <property type="entry name" value="Probable endonuclease lcl3"/>
    <property type="match status" value="1"/>
</dbReference>
<dbReference type="Gene3D" id="2.40.50.90">
    <property type="match status" value="1"/>
</dbReference>
<evidence type="ECO:0000256" key="11">
    <source>
        <dbReference type="ARBA" id="ARBA00022837"/>
    </source>
</evidence>
<evidence type="ECO:0000256" key="14">
    <source>
        <dbReference type="ARBA" id="ARBA00023136"/>
    </source>
</evidence>
<dbReference type="OMA" id="IYHTPGG"/>
<dbReference type="InterPro" id="IPR016071">
    <property type="entry name" value="Staphylococal_nuclease_OB-fold"/>
</dbReference>
<dbReference type="HOGENOM" id="CLU_046484_0_0_1"/>